<keyword evidence="2" id="KW-1185">Reference proteome</keyword>
<protein>
    <recommendedName>
        <fullName evidence="3">Tetratricopeptide repeat-containing protein</fullName>
    </recommendedName>
</protein>
<dbReference type="RefSeq" id="WP_377578443.1">
    <property type="nucleotide sequence ID" value="NZ_JBHTKA010000002.1"/>
</dbReference>
<name>A0ABW3K2E2_9BACT</name>
<evidence type="ECO:0008006" key="3">
    <source>
        <dbReference type="Google" id="ProtNLM"/>
    </source>
</evidence>
<reference evidence="2" key="1">
    <citation type="journal article" date="2019" name="Int. J. Syst. Evol. Microbiol.">
        <title>The Global Catalogue of Microorganisms (GCM) 10K type strain sequencing project: providing services to taxonomists for standard genome sequencing and annotation.</title>
        <authorList>
            <consortium name="The Broad Institute Genomics Platform"/>
            <consortium name="The Broad Institute Genome Sequencing Center for Infectious Disease"/>
            <person name="Wu L."/>
            <person name="Ma J."/>
        </authorList>
    </citation>
    <scope>NUCLEOTIDE SEQUENCE [LARGE SCALE GENOMIC DNA]</scope>
    <source>
        <strain evidence="2">CCUG 58938</strain>
    </source>
</reference>
<proteinExistence type="predicted"/>
<organism evidence="1 2">
    <name type="scientific">Ohtaekwangia kribbensis</name>
    <dbReference type="NCBI Taxonomy" id="688913"/>
    <lineage>
        <taxon>Bacteria</taxon>
        <taxon>Pseudomonadati</taxon>
        <taxon>Bacteroidota</taxon>
        <taxon>Cytophagia</taxon>
        <taxon>Cytophagales</taxon>
        <taxon>Fulvivirgaceae</taxon>
        <taxon>Ohtaekwangia</taxon>
    </lineage>
</organism>
<gene>
    <name evidence="1" type="ORF">ACFQ21_09850</name>
</gene>
<dbReference type="Proteomes" id="UP001597112">
    <property type="component" value="Unassembled WGS sequence"/>
</dbReference>
<comment type="caution">
    <text evidence="1">The sequence shown here is derived from an EMBL/GenBank/DDBJ whole genome shotgun (WGS) entry which is preliminary data.</text>
</comment>
<dbReference type="EMBL" id="JBHTKA010000002">
    <property type="protein sequence ID" value="MFD0999611.1"/>
    <property type="molecule type" value="Genomic_DNA"/>
</dbReference>
<evidence type="ECO:0000313" key="1">
    <source>
        <dbReference type="EMBL" id="MFD0999611.1"/>
    </source>
</evidence>
<sequence>MIFRNIRKRSRLYLIVFSLILLLPTGTNVSACLFFPDKEELRYMLFNPDITGNKSWWTFFYNAKLNYLDGQTSSADDENALTAEWMKVMQISDDTSAAFDCFFGSLSDSALQQNAFYKEIQKRPAFKQYFNIARRSEAVSNVYSIWNDKDKIEQAETDVEFNNLVLQVKELLEKEKDPFFKKKYAFQLIKLGFYSTDSTLFNQVYNTYFKHTSQRGVLDWWAMHYKSMRLEGVRTDSANYMHALVFSHSSNKMFPAKQYFSKRNFDKVLTLSQDQAEEADLYLLREVINPGRSLEGIQQVYKRSPQHKHLPLLISREVNKLEDWLGSTRYANVQIVTVDGYWDESPLLKNWQHDYEYLTRFIATLEKMRTLQQSNPVYFNYVLANLYLLKGDAGKATAYIDKIQPANEQEQFQTTVFKIVLTAQKENIRNATVQEKIGKLYQQLLDTREHVFESQKVLYSLSSYLRYMFANNNMVHLAGLFDNYAINKFCYSCNTHSFEYSIISYLDRYASVKDLNTLLAIYDKPAKNKLEEVLLKPYTNKYSFLDLLSAKHLRKGDVPNARLALQNIPDSFWFSHSNTTAYLDHDPFSGNHLLLTSQTMETYNKREIVEKMYQLEQAVAGESPSKNHHYMQLANAWYNFTSKSWLMISYGRGSATPDESVYKIAYIKALDYYKKALALENDKETRAKILYMIVELSESRDRKKYATQYEELQDTKFYTRINCLTIQDIASGNI</sequence>
<accession>A0ABW3K2E2</accession>
<evidence type="ECO:0000313" key="2">
    <source>
        <dbReference type="Proteomes" id="UP001597112"/>
    </source>
</evidence>